<feature type="transmembrane region" description="Helical" evidence="6">
    <location>
        <begin position="277"/>
        <end position="295"/>
    </location>
</feature>
<organism evidence="7">
    <name type="scientific">hydrothermal vent metagenome</name>
    <dbReference type="NCBI Taxonomy" id="652676"/>
    <lineage>
        <taxon>unclassified sequences</taxon>
        <taxon>metagenomes</taxon>
        <taxon>ecological metagenomes</taxon>
    </lineage>
</organism>
<proteinExistence type="predicted"/>
<feature type="transmembrane region" description="Helical" evidence="6">
    <location>
        <begin position="335"/>
        <end position="354"/>
    </location>
</feature>
<reference evidence="7" key="1">
    <citation type="submission" date="2016-10" db="EMBL/GenBank/DDBJ databases">
        <authorList>
            <person name="de Groot N.N."/>
        </authorList>
    </citation>
    <scope>NUCLEOTIDE SEQUENCE</scope>
</reference>
<evidence type="ECO:0000313" key="7">
    <source>
        <dbReference type="EMBL" id="SFV88180.1"/>
    </source>
</evidence>
<feature type="transmembrane region" description="Helical" evidence="6">
    <location>
        <begin position="61"/>
        <end position="82"/>
    </location>
</feature>
<evidence type="ECO:0000256" key="6">
    <source>
        <dbReference type="SAM" id="Phobius"/>
    </source>
</evidence>
<dbReference type="GO" id="GO:0043190">
    <property type="term" value="C:ATP-binding cassette (ABC) transporter complex"/>
    <property type="evidence" value="ECO:0007669"/>
    <property type="project" value="InterPro"/>
</dbReference>
<evidence type="ECO:0000256" key="4">
    <source>
        <dbReference type="ARBA" id="ARBA00022989"/>
    </source>
</evidence>
<feature type="transmembrane region" description="Helical" evidence="6">
    <location>
        <begin position="307"/>
        <end position="329"/>
    </location>
</feature>
<evidence type="ECO:0000256" key="1">
    <source>
        <dbReference type="ARBA" id="ARBA00004651"/>
    </source>
</evidence>
<sequence length="361" mass="40171">MKILDRYIAKILLTYTLGVMAIWVGVYALFDFINEVDLIGQQNYTIVSAIIYVLADLPAVIYAHSSVIILLGCLLGLGHLATTSQLIIVQGSGLSIMQIVKKVVAIALIFIFAVLLLGELVAPITTKYAASYKSQALGRGVASVNQQDFWLKNGGTIINVKKNFDGSIFGGVTLIKINDKHQLDSVFYADKAVFNGGNLALKKTEHYQLKLNGKLTDIQTKHYQRYNTKLFFEQKMVNALKQEPEELSSWALYKHKVFLDNNNLTSEAFEVELYKRLVKPITLVAMLMMAMLFIFGSLRDSTLGKKIFLGVIISLFFELASRIGGVISLRFDYDPLFSASAPTLVALGVAFYLLRKKSLET</sequence>
<evidence type="ECO:0000256" key="5">
    <source>
        <dbReference type="ARBA" id="ARBA00023136"/>
    </source>
</evidence>
<feature type="transmembrane region" description="Helical" evidence="6">
    <location>
        <begin position="103"/>
        <end position="124"/>
    </location>
</feature>
<keyword evidence="4 6" id="KW-1133">Transmembrane helix</keyword>
<dbReference type="GO" id="GO:0055085">
    <property type="term" value="P:transmembrane transport"/>
    <property type="evidence" value="ECO:0007669"/>
    <property type="project" value="InterPro"/>
</dbReference>
<dbReference type="EMBL" id="FPHZ01000135">
    <property type="protein sequence ID" value="SFV88180.1"/>
    <property type="molecule type" value="Genomic_DNA"/>
</dbReference>
<dbReference type="PANTHER" id="PTHR33529:SF2">
    <property type="entry name" value="LIPOPOLYSACCHARIDE EXPORT SYSTEM PERMEASE PROTEIN LPTG"/>
    <property type="match status" value="1"/>
</dbReference>
<dbReference type="InterPro" id="IPR005495">
    <property type="entry name" value="LptG/LptF_permease"/>
</dbReference>
<evidence type="ECO:0000256" key="2">
    <source>
        <dbReference type="ARBA" id="ARBA00022475"/>
    </source>
</evidence>
<accession>A0A1W1E2I3</accession>
<gene>
    <name evidence="7" type="ORF">MNB_SUP05-SYMBIONT-5-491</name>
</gene>
<dbReference type="PANTHER" id="PTHR33529">
    <property type="entry name" value="SLR0882 PROTEIN-RELATED"/>
    <property type="match status" value="1"/>
</dbReference>
<dbReference type="GO" id="GO:0015920">
    <property type="term" value="P:lipopolysaccharide transport"/>
    <property type="evidence" value="ECO:0007669"/>
    <property type="project" value="TreeGrafter"/>
</dbReference>
<name>A0A1W1E2I3_9ZZZZ</name>
<dbReference type="Pfam" id="PF03739">
    <property type="entry name" value="LptF_LptG"/>
    <property type="match status" value="1"/>
</dbReference>
<dbReference type="NCBIfam" id="TIGR04408">
    <property type="entry name" value="LptG_lptG"/>
    <property type="match status" value="1"/>
</dbReference>
<dbReference type="InterPro" id="IPR030923">
    <property type="entry name" value="LptG"/>
</dbReference>
<protein>
    <submittedName>
        <fullName evidence="7">Permease YjgP/YjgQ family protein</fullName>
    </submittedName>
</protein>
<feature type="transmembrane region" description="Helical" evidence="6">
    <location>
        <begin position="12"/>
        <end position="30"/>
    </location>
</feature>
<evidence type="ECO:0000256" key="3">
    <source>
        <dbReference type="ARBA" id="ARBA00022692"/>
    </source>
</evidence>
<keyword evidence="3 6" id="KW-0812">Transmembrane</keyword>
<dbReference type="AlphaFoldDB" id="A0A1W1E2I3"/>
<keyword evidence="5 6" id="KW-0472">Membrane</keyword>
<keyword evidence="2" id="KW-1003">Cell membrane</keyword>
<comment type="subcellular location">
    <subcellularLocation>
        <location evidence="1">Cell membrane</location>
        <topology evidence="1">Multi-pass membrane protein</topology>
    </subcellularLocation>
</comment>